<evidence type="ECO:0000256" key="7">
    <source>
        <dbReference type="ARBA" id="ARBA00022737"/>
    </source>
</evidence>
<accession>A0A6J1CLX3</accession>
<keyword evidence="14" id="KW-0325">Glycoprotein</keyword>
<dbReference type="CDD" id="cd23509">
    <property type="entry name" value="Gnk2-like"/>
    <property type="match status" value="2"/>
</dbReference>
<feature type="domain" description="Protein kinase" evidence="18">
    <location>
        <begin position="332"/>
        <end position="609"/>
    </location>
</feature>
<dbReference type="AlphaFoldDB" id="A0A6J1CLX3"/>
<evidence type="ECO:0000256" key="8">
    <source>
        <dbReference type="ARBA" id="ARBA00022741"/>
    </source>
</evidence>
<evidence type="ECO:0000256" key="16">
    <source>
        <dbReference type="SAM" id="Phobius"/>
    </source>
</evidence>
<dbReference type="CDD" id="cd14066">
    <property type="entry name" value="STKc_IRAK"/>
    <property type="match status" value="1"/>
</dbReference>
<evidence type="ECO:0000256" key="9">
    <source>
        <dbReference type="ARBA" id="ARBA00022777"/>
    </source>
</evidence>
<evidence type="ECO:0000259" key="18">
    <source>
        <dbReference type="PROSITE" id="PS50011"/>
    </source>
</evidence>
<keyword evidence="6 17" id="KW-0732">Signal</keyword>
<dbReference type="GO" id="GO:0004674">
    <property type="term" value="F:protein serine/threonine kinase activity"/>
    <property type="evidence" value="ECO:0007669"/>
    <property type="project" value="UniProtKB-KW"/>
</dbReference>
<keyword evidence="5 16" id="KW-0812">Transmembrane</keyword>
<evidence type="ECO:0000256" key="5">
    <source>
        <dbReference type="ARBA" id="ARBA00022692"/>
    </source>
</evidence>
<dbReference type="GO" id="GO:0005886">
    <property type="term" value="C:plasma membrane"/>
    <property type="evidence" value="ECO:0007669"/>
    <property type="project" value="TreeGrafter"/>
</dbReference>
<evidence type="ECO:0000256" key="3">
    <source>
        <dbReference type="ARBA" id="ARBA00022553"/>
    </source>
</evidence>
<keyword evidence="3" id="KW-0597">Phosphoprotein</keyword>
<dbReference type="PANTHER" id="PTHR27002:SF1073">
    <property type="entry name" value="CYSTEINE-RICH RECEPTOR-LIKE PROTEIN KINASE 29"/>
    <property type="match status" value="1"/>
</dbReference>
<feature type="domain" description="Gnk2-homologous" evidence="19">
    <location>
        <begin position="22"/>
        <end position="125"/>
    </location>
</feature>
<dbReference type="Gene3D" id="3.30.430.20">
    <property type="entry name" value="Gnk2 domain, C-X8-C-X2-C motif"/>
    <property type="match status" value="2"/>
</dbReference>
<dbReference type="GeneID" id="111012489"/>
<feature type="transmembrane region" description="Helical" evidence="16">
    <location>
        <begin position="274"/>
        <end position="296"/>
    </location>
</feature>
<dbReference type="Proteomes" id="UP000504603">
    <property type="component" value="Unplaced"/>
</dbReference>
<dbReference type="PANTHER" id="PTHR27002">
    <property type="entry name" value="RECEPTOR-LIKE SERINE/THREONINE-PROTEIN KINASE SD1-8"/>
    <property type="match status" value="1"/>
</dbReference>
<evidence type="ECO:0000256" key="2">
    <source>
        <dbReference type="ARBA" id="ARBA00022527"/>
    </source>
</evidence>
<dbReference type="FunFam" id="1.10.510.10:FF:000343">
    <property type="entry name" value="Cysteine-rich receptor-like protein kinase 28"/>
    <property type="match status" value="1"/>
</dbReference>
<dbReference type="InterPro" id="IPR008271">
    <property type="entry name" value="Ser/Thr_kinase_AS"/>
</dbReference>
<gene>
    <name evidence="21" type="primary">LOC111012489</name>
</gene>
<evidence type="ECO:0000256" key="14">
    <source>
        <dbReference type="ARBA" id="ARBA00023180"/>
    </source>
</evidence>
<keyword evidence="8 15" id="KW-0547">Nucleotide-binding</keyword>
<keyword evidence="9" id="KW-0418">Kinase</keyword>
<dbReference type="PROSITE" id="PS50011">
    <property type="entry name" value="PROTEIN_KINASE_DOM"/>
    <property type="match status" value="1"/>
</dbReference>
<evidence type="ECO:0000256" key="12">
    <source>
        <dbReference type="ARBA" id="ARBA00023136"/>
    </source>
</evidence>
<evidence type="ECO:0000256" key="15">
    <source>
        <dbReference type="PROSITE-ProRule" id="PRU10141"/>
    </source>
</evidence>
<keyword evidence="2" id="KW-0723">Serine/threonine-protein kinase</keyword>
<keyword evidence="13" id="KW-0675">Receptor</keyword>
<evidence type="ECO:0000259" key="19">
    <source>
        <dbReference type="PROSITE" id="PS51473"/>
    </source>
</evidence>
<dbReference type="InterPro" id="IPR011009">
    <property type="entry name" value="Kinase-like_dom_sf"/>
</dbReference>
<dbReference type="FunFam" id="3.30.200.20:FF:000142">
    <property type="entry name" value="Cysteine-rich receptor-like protein kinase 10"/>
    <property type="match status" value="1"/>
</dbReference>
<evidence type="ECO:0000313" key="21">
    <source>
        <dbReference type="RefSeq" id="XP_022142346.1"/>
    </source>
</evidence>
<evidence type="ECO:0000256" key="13">
    <source>
        <dbReference type="ARBA" id="ARBA00023170"/>
    </source>
</evidence>
<dbReference type="SMART" id="SM00220">
    <property type="entry name" value="S_TKc"/>
    <property type="match status" value="1"/>
</dbReference>
<feature type="binding site" evidence="15">
    <location>
        <position position="360"/>
    </location>
    <ligand>
        <name>ATP</name>
        <dbReference type="ChEBI" id="CHEBI:30616"/>
    </ligand>
</feature>
<reference evidence="21" key="1">
    <citation type="submission" date="2025-08" db="UniProtKB">
        <authorList>
            <consortium name="RefSeq"/>
        </authorList>
    </citation>
    <scope>IDENTIFICATION</scope>
    <source>
        <strain evidence="21">OHB3-1</strain>
    </source>
</reference>
<dbReference type="InterPro" id="IPR001245">
    <property type="entry name" value="Ser-Thr/Tyr_kinase_cat_dom"/>
</dbReference>
<dbReference type="InterPro" id="IPR038408">
    <property type="entry name" value="GNK2_sf"/>
</dbReference>
<evidence type="ECO:0000256" key="1">
    <source>
        <dbReference type="ARBA" id="ARBA00004167"/>
    </source>
</evidence>
<evidence type="ECO:0000256" key="17">
    <source>
        <dbReference type="SAM" id="SignalP"/>
    </source>
</evidence>
<keyword evidence="11 16" id="KW-1133">Transmembrane helix</keyword>
<evidence type="ECO:0000256" key="4">
    <source>
        <dbReference type="ARBA" id="ARBA00022679"/>
    </source>
</evidence>
<keyword evidence="7" id="KW-0677">Repeat</keyword>
<dbReference type="Pfam" id="PF01657">
    <property type="entry name" value="Stress-antifung"/>
    <property type="match status" value="2"/>
</dbReference>
<feature type="domain" description="Gnk2-homologous" evidence="19">
    <location>
        <begin position="132"/>
        <end position="237"/>
    </location>
</feature>
<dbReference type="PROSITE" id="PS00107">
    <property type="entry name" value="PROTEIN_KINASE_ATP"/>
    <property type="match status" value="1"/>
</dbReference>
<dbReference type="FunFam" id="3.30.430.20:FF:000003">
    <property type="entry name" value="Cysteine-rich RLK (RECEPTOR-like protein kinase) 10"/>
    <property type="match status" value="1"/>
</dbReference>
<dbReference type="InterPro" id="IPR000719">
    <property type="entry name" value="Prot_kinase_dom"/>
</dbReference>
<dbReference type="GO" id="GO:0005524">
    <property type="term" value="F:ATP binding"/>
    <property type="evidence" value="ECO:0007669"/>
    <property type="project" value="UniProtKB-UniRule"/>
</dbReference>
<dbReference type="GO" id="GO:0009737">
    <property type="term" value="P:response to abscisic acid"/>
    <property type="evidence" value="ECO:0007669"/>
    <property type="project" value="UniProtKB-ARBA"/>
</dbReference>
<name>A0A6J1CLX3_MOMCH</name>
<dbReference type="SUPFAM" id="SSF56112">
    <property type="entry name" value="Protein kinase-like (PK-like)"/>
    <property type="match status" value="1"/>
</dbReference>
<keyword evidence="12 16" id="KW-0472">Membrane</keyword>
<evidence type="ECO:0000256" key="6">
    <source>
        <dbReference type="ARBA" id="ARBA00022729"/>
    </source>
</evidence>
<dbReference type="PROSITE" id="PS51473">
    <property type="entry name" value="GNK2"/>
    <property type="match status" value="2"/>
</dbReference>
<dbReference type="PROSITE" id="PS00108">
    <property type="entry name" value="PROTEIN_KINASE_ST"/>
    <property type="match status" value="1"/>
</dbReference>
<dbReference type="InterPro" id="IPR002902">
    <property type="entry name" value="GNK2"/>
</dbReference>
<evidence type="ECO:0000256" key="10">
    <source>
        <dbReference type="ARBA" id="ARBA00022840"/>
    </source>
</evidence>
<dbReference type="KEGG" id="mcha:111012489"/>
<sequence>MAFFLPLALFFFVRVCTSQPAFLYHVCGNSGGSFTSNSTYKANLDHVLSFITTTKDTGNGFYNFSYGQSSDSANAIGLCRGDVDPDVCRNCLNDSIYVLKQNCPKQKEAIGWYDNCMLRYSNRPIFGAMEVDPKLLMLLPSNNVAQDDLFSQNLRTLFDGLKKNASSGGSLKKYAAGYILGPGLGRIYALLQCTPDLSQSQCDVCLDTAFKATPPCCRKGLRSFLPSCNFRYDTSRFFDLSDYSPPPALVFTPSTHTISTEGMANGKKNNTKKMVIIVVLPFTALLVLATGIYAFLRSRKLRERLETSDDEISPINLLQYDFKTIRDATNDFSISNKLGQGGFGLVYKGKLFNGLEVAVKRLARGSQQGDSEFKNEVLLVAKLQHRNLVRLLGFCFERNERLLIYEFLVNSSLDRFIFDPIQRQYLDWLRRYKIIVGISRGLMYLHEDSRFKVIHQDLKSSNILLDAELNPKITDFGMARLCSINQSHGDTSRIKGTYGYMAPEYALYGHFSVKSDVFSFGVLLLEIISGQKNSCFQDGENTEHLLTYTWKNWMEGTVTNIIDPILARTCIDEIVKCIHLGLLCVQENVASRPTMASVVLMLNSNSLTLPVPSRPGFFLQSNTSNLPQHFDYTEGSQPSRSESIYIEEEESLYQYSAH</sequence>
<proteinExistence type="predicted"/>
<dbReference type="OrthoDB" id="4062651at2759"/>
<evidence type="ECO:0000256" key="11">
    <source>
        <dbReference type="ARBA" id="ARBA00022989"/>
    </source>
</evidence>
<comment type="subcellular location">
    <subcellularLocation>
        <location evidence="1">Membrane</location>
        <topology evidence="1">Single-pass membrane protein</topology>
    </subcellularLocation>
</comment>
<keyword evidence="4" id="KW-0808">Transferase</keyword>
<dbReference type="InterPro" id="IPR017441">
    <property type="entry name" value="Protein_kinase_ATP_BS"/>
</dbReference>
<feature type="signal peptide" evidence="17">
    <location>
        <begin position="1"/>
        <end position="18"/>
    </location>
</feature>
<organism evidence="20 21">
    <name type="scientific">Momordica charantia</name>
    <name type="common">Bitter gourd</name>
    <name type="synonym">Balsam pear</name>
    <dbReference type="NCBI Taxonomy" id="3673"/>
    <lineage>
        <taxon>Eukaryota</taxon>
        <taxon>Viridiplantae</taxon>
        <taxon>Streptophyta</taxon>
        <taxon>Embryophyta</taxon>
        <taxon>Tracheophyta</taxon>
        <taxon>Spermatophyta</taxon>
        <taxon>Magnoliopsida</taxon>
        <taxon>eudicotyledons</taxon>
        <taxon>Gunneridae</taxon>
        <taxon>Pentapetalae</taxon>
        <taxon>rosids</taxon>
        <taxon>fabids</taxon>
        <taxon>Cucurbitales</taxon>
        <taxon>Cucurbitaceae</taxon>
        <taxon>Momordiceae</taxon>
        <taxon>Momordica</taxon>
    </lineage>
</organism>
<protein>
    <submittedName>
        <fullName evidence="21">Cysteine-rich receptor-like protein kinase 29</fullName>
    </submittedName>
</protein>
<keyword evidence="20" id="KW-1185">Reference proteome</keyword>
<dbReference type="Gene3D" id="3.30.200.20">
    <property type="entry name" value="Phosphorylase Kinase, domain 1"/>
    <property type="match status" value="1"/>
</dbReference>
<dbReference type="RefSeq" id="XP_022142346.1">
    <property type="nucleotide sequence ID" value="XM_022286654.1"/>
</dbReference>
<evidence type="ECO:0000313" key="20">
    <source>
        <dbReference type="Proteomes" id="UP000504603"/>
    </source>
</evidence>
<dbReference type="Gene3D" id="1.10.510.10">
    <property type="entry name" value="Transferase(Phosphotransferase) domain 1"/>
    <property type="match status" value="1"/>
</dbReference>
<keyword evidence="10 15" id="KW-0067">ATP-binding</keyword>
<feature type="chain" id="PRO_5026893689" evidence="17">
    <location>
        <begin position="19"/>
        <end position="658"/>
    </location>
</feature>
<dbReference type="Pfam" id="PF07714">
    <property type="entry name" value="PK_Tyr_Ser-Thr"/>
    <property type="match status" value="1"/>
</dbReference>